<reference evidence="3 4" key="1">
    <citation type="journal article" date="2025" name="Microbiol. Resour. Announc.">
        <title>Draft genome sequences for Neonectria magnoliae and Neonectria punicea, canker pathogens of Liriodendron tulipifera and Acer saccharum in West Virginia.</title>
        <authorList>
            <person name="Petronek H.M."/>
            <person name="Kasson M.T."/>
            <person name="Metheny A.M."/>
            <person name="Stauder C.M."/>
            <person name="Lovett B."/>
            <person name="Lynch S.C."/>
            <person name="Garnas J.R."/>
            <person name="Kasson L.R."/>
            <person name="Stajich J.E."/>
        </authorList>
    </citation>
    <scope>NUCLEOTIDE SEQUENCE [LARGE SCALE GENOMIC DNA]</scope>
    <source>
        <strain evidence="3 4">NRRL 64653</strain>
    </source>
</reference>
<gene>
    <name evidence="3" type="ORF">QQX98_011920</name>
</gene>
<dbReference type="InterPro" id="IPR002190">
    <property type="entry name" value="MHD_dom"/>
</dbReference>
<dbReference type="Gene3D" id="1.10.10.1200">
    <property type="entry name" value="MAGE homology domain, winged helix WH1 motif"/>
    <property type="match status" value="1"/>
</dbReference>
<dbReference type="PANTHER" id="PTHR11736:SF14">
    <property type="entry name" value="NSE3 HOMOLOG, SMC5-SMC6 COMPLEX COMPONENT"/>
    <property type="match status" value="1"/>
</dbReference>
<evidence type="ECO:0000256" key="1">
    <source>
        <dbReference type="SAM" id="MobiDB-lite"/>
    </source>
</evidence>
<dbReference type="SMART" id="SM01373">
    <property type="entry name" value="MAGE"/>
    <property type="match status" value="1"/>
</dbReference>
<sequence>MPPSQRRRRAVDDDDPDEDVRPRQRRNRVDSDAELEDEPSADDMDADLDPGQSADNQMAKKLIRYAISCEYSRTVIRRDVLGNQGRSFKRVFALAQKQLREVWGMELRELPVREKMTLHEKRQAMKSNSQPKSGSGAYILSSTLPKAYRTAAILAPSKTPSADDEATYAAFYTMVISMIWLNNGELSEQKLQRYLTRLNADQNVSMDKTEAILKKMERQGYVLKKIDRPPVGQDGDQMISWHVGPRAKEEVGLDGVIGMVKEVYGEWNPDLEKKLMSSLSIKERTGQEEDEEEEEADVSRRQTMDVE</sequence>
<feature type="region of interest" description="Disordered" evidence="1">
    <location>
        <begin position="278"/>
        <end position="307"/>
    </location>
</feature>
<protein>
    <recommendedName>
        <fullName evidence="2">MAGE domain-containing protein</fullName>
    </recommendedName>
</protein>
<proteinExistence type="predicted"/>
<dbReference type="Gene3D" id="1.10.10.1210">
    <property type="entry name" value="MAGE homology domain, winged helix WH2 motif"/>
    <property type="match status" value="1"/>
</dbReference>
<organism evidence="3 4">
    <name type="scientific">Neonectria punicea</name>
    <dbReference type="NCBI Taxonomy" id="979145"/>
    <lineage>
        <taxon>Eukaryota</taxon>
        <taxon>Fungi</taxon>
        <taxon>Dikarya</taxon>
        <taxon>Ascomycota</taxon>
        <taxon>Pezizomycotina</taxon>
        <taxon>Sordariomycetes</taxon>
        <taxon>Hypocreomycetidae</taxon>
        <taxon>Hypocreales</taxon>
        <taxon>Nectriaceae</taxon>
        <taxon>Neonectria</taxon>
    </lineage>
</organism>
<feature type="region of interest" description="Disordered" evidence="1">
    <location>
        <begin position="1"/>
        <end position="54"/>
    </location>
</feature>
<dbReference type="EMBL" id="JAZAVJ010000313">
    <property type="protein sequence ID" value="KAK7398703.1"/>
    <property type="molecule type" value="Genomic_DNA"/>
</dbReference>
<evidence type="ECO:0000259" key="2">
    <source>
        <dbReference type="SMART" id="SM01373"/>
    </source>
</evidence>
<feature type="compositionally biased region" description="Acidic residues" evidence="1">
    <location>
        <begin position="32"/>
        <end position="48"/>
    </location>
</feature>
<dbReference type="Pfam" id="PF01454">
    <property type="entry name" value="MAGE"/>
    <property type="match status" value="1"/>
</dbReference>
<feature type="compositionally biased region" description="Basic and acidic residues" evidence="1">
    <location>
        <begin position="19"/>
        <end position="31"/>
    </location>
</feature>
<feature type="domain" description="MAGE" evidence="2">
    <location>
        <begin position="62"/>
        <end position="256"/>
    </location>
</feature>
<accession>A0ABR1GKN3</accession>
<dbReference type="InterPro" id="IPR037445">
    <property type="entry name" value="MAGE"/>
</dbReference>
<comment type="caution">
    <text evidence="3">The sequence shown here is derived from an EMBL/GenBank/DDBJ whole genome shotgun (WGS) entry which is preliminary data.</text>
</comment>
<feature type="compositionally biased region" description="Basic and acidic residues" evidence="1">
    <location>
        <begin position="278"/>
        <end position="287"/>
    </location>
</feature>
<name>A0ABR1GKN3_9HYPO</name>
<dbReference type="Proteomes" id="UP001498476">
    <property type="component" value="Unassembled WGS sequence"/>
</dbReference>
<feature type="compositionally biased region" description="Basic and acidic residues" evidence="1">
    <location>
        <begin position="297"/>
        <end position="307"/>
    </location>
</feature>
<evidence type="ECO:0000313" key="3">
    <source>
        <dbReference type="EMBL" id="KAK7398703.1"/>
    </source>
</evidence>
<dbReference type="PANTHER" id="PTHR11736">
    <property type="entry name" value="MELANOMA-ASSOCIATED ANTIGEN MAGE ANTIGEN"/>
    <property type="match status" value="1"/>
</dbReference>
<keyword evidence="4" id="KW-1185">Reference proteome</keyword>
<evidence type="ECO:0000313" key="4">
    <source>
        <dbReference type="Proteomes" id="UP001498476"/>
    </source>
</evidence>
<dbReference type="InterPro" id="IPR041899">
    <property type="entry name" value="MAGE_WH2"/>
</dbReference>
<dbReference type="InterPro" id="IPR041898">
    <property type="entry name" value="MAGE_WH1"/>
</dbReference>